<dbReference type="PROSITE" id="PS51625">
    <property type="entry name" value="SAM_MT_TRMB"/>
    <property type="match status" value="1"/>
</dbReference>
<evidence type="ECO:0000256" key="4">
    <source>
        <dbReference type="ARBA" id="ARBA00022679"/>
    </source>
</evidence>
<dbReference type="InterPro" id="IPR003358">
    <property type="entry name" value="tRNA_(Gua-N-7)_MeTrfase_Trmb"/>
</dbReference>
<feature type="binding site" evidence="7">
    <location>
        <position position="79"/>
    </location>
    <ligand>
        <name>S-adenosyl-L-methionine</name>
        <dbReference type="ChEBI" id="CHEBI:59789"/>
    </ligand>
</feature>
<dbReference type="NCBIfam" id="TIGR00091">
    <property type="entry name" value="tRNA (guanosine(46)-N7)-methyltransferase TrmB"/>
    <property type="match status" value="1"/>
</dbReference>
<keyword evidence="6 7" id="KW-0819">tRNA processing</keyword>
<evidence type="ECO:0000256" key="6">
    <source>
        <dbReference type="ARBA" id="ARBA00022694"/>
    </source>
</evidence>
<accession>A0A1I3ZRA3</accession>
<keyword evidence="5 7" id="KW-0949">S-adenosyl-L-methionine</keyword>
<keyword evidence="3 7" id="KW-0489">Methyltransferase</keyword>
<evidence type="ECO:0000256" key="2">
    <source>
        <dbReference type="ARBA" id="ARBA00003015"/>
    </source>
</evidence>
<dbReference type="CDD" id="cd02440">
    <property type="entry name" value="AdoMet_MTases"/>
    <property type="match status" value="1"/>
</dbReference>
<dbReference type="STRING" id="52441.SAMN05216302_10076"/>
<comment type="pathway">
    <text evidence="7">tRNA modification; N(7)-methylguanine-tRNA biosynthesis.</text>
</comment>
<dbReference type="EC" id="2.1.1.33" evidence="7"/>
<evidence type="ECO:0000256" key="1">
    <source>
        <dbReference type="ARBA" id="ARBA00000142"/>
    </source>
</evidence>
<evidence type="ECO:0000256" key="7">
    <source>
        <dbReference type="HAMAP-Rule" id="MF_01057"/>
    </source>
</evidence>
<protein>
    <recommendedName>
        <fullName evidence="7">tRNA (guanine-N(7)-)-methyltransferase</fullName>
        <ecNumber evidence="7">2.1.1.33</ecNumber>
    </recommendedName>
    <alternativeName>
        <fullName evidence="7">tRNA (guanine(46)-N(7))-methyltransferase</fullName>
    </alternativeName>
    <alternativeName>
        <fullName evidence="7">tRNA(m7G46)-methyltransferase</fullName>
    </alternativeName>
</protein>
<reference evidence="9" key="1">
    <citation type="submission" date="2016-10" db="EMBL/GenBank/DDBJ databases">
        <authorList>
            <person name="Varghese N."/>
            <person name="Submissions S."/>
        </authorList>
    </citation>
    <scope>NUCLEOTIDE SEQUENCE [LARGE SCALE GENOMIC DNA]</scope>
    <source>
        <strain evidence="9">Nm69</strain>
    </source>
</reference>
<dbReference type="InterPro" id="IPR055361">
    <property type="entry name" value="tRNA_methyltr_TrmB_bact"/>
</dbReference>
<comment type="similarity">
    <text evidence="7">Belongs to the class I-like SAM-binding methyltransferase superfamily. TrmB family.</text>
</comment>
<proteinExistence type="inferred from homology"/>
<dbReference type="SUPFAM" id="SSF53335">
    <property type="entry name" value="S-adenosyl-L-methionine-dependent methyltransferases"/>
    <property type="match status" value="1"/>
</dbReference>
<organism evidence="8 9">
    <name type="scientific">Nitrosomonas aestuarii</name>
    <dbReference type="NCBI Taxonomy" id="52441"/>
    <lineage>
        <taxon>Bacteria</taxon>
        <taxon>Pseudomonadati</taxon>
        <taxon>Pseudomonadota</taxon>
        <taxon>Betaproteobacteria</taxon>
        <taxon>Nitrosomonadales</taxon>
        <taxon>Nitrosomonadaceae</taxon>
        <taxon>Nitrosomonas</taxon>
    </lineage>
</organism>
<dbReference type="EMBL" id="FOSP01000007">
    <property type="protein sequence ID" value="SFK46196.1"/>
    <property type="molecule type" value="Genomic_DNA"/>
</dbReference>
<dbReference type="PANTHER" id="PTHR23417">
    <property type="entry name" value="3-DEOXY-D-MANNO-OCTULOSONIC-ACID TRANSFERASE/TRNA GUANINE-N 7 - -METHYLTRANSFERASE"/>
    <property type="match status" value="1"/>
</dbReference>
<dbReference type="AlphaFoldDB" id="A0A1I3ZRA3"/>
<keyword evidence="9" id="KW-1185">Reference proteome</keyword>
<feature type="binding site" evidence="7">
    <location>
        <position position="133"/>
    </location>
    <ligand>
        <name>substrate</name>
    </ligand>
</feature>
<dbReference type="GO" id="GO:0008176">
    <property type="term" value="F:tRNA (guanine(46)-N7)-methyltransferase activity"/>
    <property type="evidence" value="ECO:0007669"/>
    <property type="project" value="UniProtKB-UniRule"/>
</dbReference>
<evidence type="ECO:0000313" key="8">
    <source>
        <dbReference type="EMBL" id="SFK46196.1"/>
    </source>
</evidence>
<gene>
    <name evidence="7" type="primary">trmB</name>
    <name evidence="8" type="ORF">SAMN05216302_10076</name>
</gene>
<comment type="caution">
    <text evidence="7">Lacks conserved residue(s) required for the propagation of feature annotation.</text>
</comment>
<dbReference type="PANTHER" id="PTHR23417:SF14">
    <property type="entry name" value="PENTACOTRIPEPTIDE-REPEAT REGION OF PRORP DOMAIN-CONTAINING PROTEIN"/>
    <property type="match status" value="1"/>
</dbReference>
<evidence type="ECO:0000256" key="3">
    <source>
        <dbReference type="ARBA" id="ARBA00022603"/>
    </source>
</evidence>
<dbReference type="InterPro" id="IPR029063">
    <property type="entry name" value="SAM-dependent_MTases_sf"/>
</dbReference>
<feature type="binding site" evidence="7">
    <location>
        <position position="165"/>
    </location>
    <ligand>
        <name>substrate</name>
    </ligand>
</feature>
<feature type="binding site" evidence="7">
    <location>
        <position position="54"/>
    </location>
    <ligand>
        <name>S-adenosyl-L-methionine</name>
        <dbReference type="ChEBI" id="CHEBI:59789"/>
    </ligand>
</feature>
<dbReference type="GO" id="GO:0043527">
    <property type="term" value="C:tRNA methyltransferase complex"/>
    <property type="evidence" value="ECO:0007669"/>
    <property type="project" value="TreeGrafter"/>
</dbReference>
<evidence type="ECO:0000313" key="9">
    <source>
        <dbReference type="Proteomes" id="UP000199533"/>
    </source>
</evidence>
<dbReference type="UniPathway" id="UPA00989"/>
<feature type="binding site" evidence="7">
    <location>
        <begin position="200"/>
        <end position="203"/>
    </location>
    <ligand>
        <name>substrate</name>
    </ligand>
</feature>
<comment type="catalytic activity">
    <reaction evidence="1 7">
        <text>guanosine(46) in tRNA + S-adenosyl-L-methionine = N(7)-methylguanosine(46) in tRNA + S-adenosyl-L-homocysteine</text>
        <dbReference type="Rhea" id="RHEA:42708"/>
        <dbReference type="Rhea" id="RHEA-COMP:10188"/>
        <dbReference type="Rhea" id="RHEA-COMP:10189"/>
        <dbReference type="ChEBI" id="CHEBI:57856"/>
        <dbReference type="ChEBI" id="CHEBI:59789"/>
        <dbReference type="ChEBI" id="CHEBI:74269"/>
        <dbReference type="ChEBI" id="CHEBI:74480"/>
        <dbReference type="EC" id="2.1.1.33"/>
    </reaction>
</comment>
<dbReference type="Gene3D" id="3.40.50.150">
    <property type="entry name" value="Vaccinia Virus protein VP39"/>
    <property type="match status" value="1"/>
</dbReference>
<dbReference type="Pfam" id="PF02390">
    <property type="entry name" value="Methyltransf_4"/>
    <property type="match status" value="1"/>
</dbReference>
<dbReference type="HAMAP" id="MF_01057">
    <property type="entry name" value="tRNA_methyltr_TrmB"/>
    <property type="match status" value="1"/>
</dbReference>
<comment type="function">
    <text evidence="2 7">Catalyzes the formation of N(7)-methylguanine at position 46 (m7G46) in tRNA.</text>
</comment>
<sequence>MMHTIRSFVLRQGRISNAQRRACETLLPKYGIPFDKNPIDFEVVFGRQAPRILEIGFGMGDSTAAIALAHPEQDYLAIEVHTPGVGSLLNQIEAMGLTNIRIIQFDAVAVMQHMLPPECLDGVHIFFPDPWPKAKHHKRRLIQPPFISRLCSHLKQGAYLHVATDWEEYAQQILEVLTRESLLNNISADFASRPNYRPLTKFEQRGIKLGHTVWDLIFRRNHITAYSSGNR</sequence>
<feature type="binding site" evidence="7">
    <location>
        <position position="106"/>
    </location>
    <ligand>
        <name>S-adenosyl-L-methionine</name>
        <dbReference type="ChEBI" id="CHEBI:59789"/>
    </ligand>
</feature>
<feature type="binding site" evidence="7">
    <location>
        <position position="129"/>
    </location>
    <ligand>
        <name>S-adenosyl-L-methionine</name>
        <dbReference type="ChEBI" id="CHEBI:59789"/>
    </ligand>
</feature>
<dbReference type="Proteomes" id="UP000199533">
    <property type="component" value="Unassembled WGS sequence"/>
</dbReference>
<evidence type="ECO:0000256" key="5">
    <source>
        <dbReference type="ARBA" id="ARBA00022691"/>
    </source>
</evidence>
<name>A0A1I3ZRA3_9PROT</name>
<keyword evidence="4 7" id="KW-0808">Transferase</keyword>